<evidence type="ECO:0000256" key="5">
    <source>
        <dbReference type="SAM" id="Phobius"/>
    </source>
</evidence>
<dbReference type="GO" id="GO:0019894">
    <property type="term" value="F:kinesin binding"/>
    <property type="evidence" value="ECO:0007669"/>
    <property type="project" value="TreeGrafter"/>
</dbReference>
<dbReference type="AlphaFoldDB" id="A0A1U7N198"/>
<proteinExistence type="predicted"/>
<dbReference type="GO" id="GO:0005871">
    <property type="term" value="C:kinesin complex"/>
    <property type="evidence" value="ECO:0007669"/>
    <property type="project" value="InterPro"/>
</dbReference>
<sequence length="129" mass="14271">MEVQEMNQNLFIKLAGILGTVVGVMGMGVAFPRYSWGQSIIAQQLSSPGSERAEELSLAEASQLTQQAIKLYQQGKYSEAIPLAERALEIRQEILGEEHPDVAISLNNLAGFYESQGRYVDILTVLEER</sequence>
<keyword evidence="5" id="KW-0812">Transmembrane</keyword>
<keyword evidence="2" id="KW-0963">Cytoplasm</keyword>
<dbReference type="Proteomes" id="UP000186657">
    <property type="component" value="Unassembled WGS sequence"/>
</dbReference>
<dbReference type="GO" id="GO:0007018">
    <property type="term" value="P:microtubule-based movement"/>
    <property type="evidence" value="ECO:0007669"/>
    <property type="project" value="TreeGrafter"/>
</dbReference>
<keyword evidence="7" id="KW-1185">Reference proteome</keyword>
<comment type="subcellular location">
    <subcellularLocation>
        <location evidence="1">Cytoplasm</location>
    </subcellularLocation>
</comment>
<feature type="transmembrane region" description="Helical" evidence="5">
    <location>
        <begin position="12"/>
        <end position="31"/>
    </location>
</feature>
<reference evidence="6 7" key="1">
    <citation type="submission" date="2016-10" db="EMBL/GenBank/DDBJ databases">
        <title>Comparative genomics uncovers the prolific and rare metabolic potential of the cyanobacterial genus Moorea.</title>
        <authorList>
            <person name="Leao T."/>
            <person name="Castelao G."/>
            <person name="Korobeynikov A."/>
            <person name="Monroe E.A."/>
            <person name="Podell S."/>
            <person name="Glukhov E."/>
            <person name="Allen E."/>
            <person name="Gerwick W.H."/>
            <person name="Gerwick L."/>
        </authorList>
    </citation>
    <scope>NUCLEOTIDE SEQUENCE [LARGE SCALE GENOMIC DNA]</scope>
    <source>
        <strain evidence="6 7">PNG5-198</strain>
    </source>
</reference>
<dbReference type="SUPFAM" id="SSF48452">
    <property type="entry name" value="TPR-like"/>
    <property type="match status" value="1"/>
</dbReference>
<dbReference type="Pfam" id="PF13424">
    <property type="entry name" value="TPR_12"/>
    <property type="match status" value="1"/>
</dbReference>
<protein>
    <submittedName>
        <fullName evidence="6">Uncharacterized protein</fullName>
    </submittedName>
</protein>
<dbReference type="InterPro" id="IPR002151">
    <property type="entry name" value="Kinesin_light"/>
</dbReference>
<dbReference type="PANTHER" id="PTHR45783:SF3">
    <property type="entry name" value="KINESIN LIGHT CHAIN"/>
    <property type="match status" value="1"/>
</dbReference>
<organism evidence="6 7">
    <name type="scientific">Moorena bouillonii PNG</name>
    <dbReference type="NCBI Taxonomy" id="568701"/>
    <lineage>
        <taxon>Bacteria</taxon>
        <taxon>Bacillati</taxon>
        <taxon>Cyanobacteriota</taxon>
        <taxon>Cyanophyceae</taxon>
        <taxon>Coleofasciculales</taxon>
        <taxon>Coleofasciculaceae</taxon>
        <taxon>Moorena</taxon>
    </lineage>
</organism>
<keyword evidence="5" id="KW-1133">Transmembrane helix</keyword>
<evidence type="ECO:0000256" key="1">
    <source>
        <dbReference type="ARBA" id="ARBA00004496"/>
    </source>
</evidence>
<gene>
    <name evidence="6" type="ORF">BJP37_12405</name>
</gene>
<accession>A0A1U7N198</accession>
<dbReference type="GO" id="GO:0005737">
    <property type="term" value="C:cytoplasm"/>
    <property type="evidence" value="ECO:0007669"/>
    <property type="project" value="UniProtKB-SubCell"/>
</dbReference>
<dbReference type="EMBL" id="MKZS01000001">
    <property type="protein sequence ID" value="OLT59712.1"/>
    <property type="molecule type" value="Genomic_DNA"/>
</dbReference>
<dbReference type="Gene3D" id="1.25.40.10">
    <property type="entry name" value="Tetratricopeptide repeat domain"/>
    <property type="match status" value="1"/>
</dbReference>
<dbReference type="PANTHER" id="PTHR45783">
    <property type="entry name" value="KINESIN LIGHT CHAIN"/>
    <property type="match status" value="1"/>
</dbReference>
<comment type="caution">
    <text evidence="6">The sequence shown here is derived from an EMBL/GenBank/DDBJ whole genome shotgun (WGS) entry which is preliminary data.</text>
</comment>
<evidence type="ECO:0000256" key="4">
    <source>
        <dbReference type="ARBA" id="ARBA00022803"/>
    </source>
</evidence>
<dbReference type="InterPro" id="IPR011990">
    <property type="entry name" value="TPR-like_helical_dom_sf"/>
</dbReference>
<evidence type="ECO:0000313" key="6">
    <source>
        <dbReference type="EMBL" id="OLT59712.1"/>
    </source>
</evidence>
<keyword evidence="3" id="KW-0677">Repeat</keyword>
<evidence type="ECO:0000313" key="7">
    <source>
        <dbReference type="Proteomes" id="UP000186657"/>
    </source>
</evidence>
<evidence type="ECO:0000256" key="2">
    <source>
        <dbReference type="ARBA" id="ARBA00022490"/>
    </source>
</evidence>
<name>A0A1U7N198_9CYAN</name>
<keyword evidence="4" id="KW-0802">TPR repeat</keyword>
<evidence type="ECO:0000256" key="3">
    <source>
        <dbReference type="ARBA" id="ARBA00022737"/>
    </source>
</evidence>
<keyword evidence="5" id="KW-0472">Membrane</keyword>